<gene>
    <name evidence="1" type="ORF">BOVATA_019530</name>
</gene>
<dbReference type="VEuPathDB" id="PiroplasmaDB:BOVATA_019530"/>
<dbReference type="InterPro" id="IPR010405">
    <property type="entry name" value="COBRA1"/>
</dbReference>
<dbReference type="GO" id="GO:0045892">
    <property type="term" value="P:negative regulation of DNA-templated transcription"/>
    <property type="evidence" value="ECO:0007669"/>
    <property type="project" value="InterPro"/>
</dbReference>
<proteinExistence type="predicted"/>
<keyword evidence="2" id="KW-1185">Reference proteome</keyword>
<evidence type="ECO:0000313" key="2">
    <source>
        <dbReference type="Proteomes" id="UP000236319"/>
    </source>
</evidence>
<dbReference type="EMBL" id="BDSA01000002">
    <property type="protein sequence ID" value="GBE60460.1"/>
    <property type="molecule type" value="Genomic_DNA"/>
</dbReference>
<sequence length="815" mass="91273">MVCPSGWSVEFSLERDGASSSEYSALGSPKKPLTTDDASISVVPGLHCGPAGRRTLIKWIEDNYKLRKKTHHSNPGALACRLWQESQGFSDPVAKAVVDLLKLNGVPANVTYKEVFEKHLSKLLSTLIKKSADNEERLTALAEKMISMFQVTEIQPMLCDVLDKLDDIPQFARAKLLANTSSANNFFKIVPIGVKRKLLAASPAKLYSIVAPLIEDALFLLDLGILEGDMKGNVLYRGFQEDYKSIIAEIVDLIGPPKTHTSRVIYFLVQHTIRVMFTRSVLTTKSAATRADKNKDIEYGVWFGDQPFEPENSSRGPSQTDDSFNVYRRHAENSIGILYNLENNADETVKSVSEMRYSGSGFWNLSAIRHSITTLYQETYLVQPEEMQAMEPFMSLTQLITCIGDSNGSKLPTEMLHKLAKPNKEFKPHHLKIRDDMELFDVAFMLSNPIVASGILSHVLHYMKNTSAVLLSAQTDIHDWLSLLALGLSAHHIAATKFLMEVDLQLSGDSCISTALLRAAKSTGKPVSLAKLVSYVYPMDKTVRVSEDVPPLLSNVMFLKNSQRDSDAMKTDGVEEDEMTFHELLVLYLPRVNIERLRGFIADCAAFCRATETQADEESYAKEATIRIRNILESFDENVCDPKEHLQRAAAIVEKRAASGEPNRKLSVLERLHNKFKFVNSTVMCILVTTANVTNLFMKMMAVRMIAGCVQQKVSRPVVKPVLYEKIKRVGFCSMNMLEFDSLTDFIANVASQGQLCAFLPLYTLAARRGESKAKQRHIDGIHRVGQQLFYGQDNSRKMARYACACRQIEDMYNT</sequence>
<dbReference type="RefSeq" id="XP_028866703.1">
    <property type="nucleotide sequence ID" value="XM_029010870.1"/>
</dbReference>
<dbReference type="GO" id="GO:0005634">
    <property type="term" value="C:nucleus"/>
    <property type="evidence" value="ECO:0007669"/>
    <property type="project" value="InterPro"/>
</dbReference>
<comment type="caution">
    <text evidence="1">The sequence shown here is derived from an EMBL/GenBank/DDBJ whole genome shotgun (WGS) entry which is preliminary data.</text>
</comment>
<dbReference type="OrthoDB" id="364546at2759"/>
<evidence type="ECO:0000313" key="1">
    <source>
        <dbReference type="EMBL" id="GBE60460.1"/>
    </source>
</evidence>
<dbReference type="PANTHER" id="PTHR13503:SF3">
    <property type="entry name" value="NEGATIVE ELONGATION FACTOR B"/>
    <property type="match status" value="1"/>
</dbReference>
<dbReference type="PANTHER" id="PTHR13503">
    <property type="entry name" value="NEGATIVE ELONGATION FACTOR COMPLEX MEMBER B"/>
    <property type="match status" value="1"/>
</dbReference>
<accession>A0A2H6KBU0</accession>
<organism evidence="1 2">
    <name type="scientific">Babesia ovata</name>
    <dbReference type="NCBI Taxonomy" id="189622"/>
    <lineage>
        <taxon>Eukaryota</taxon>
        <taxon>Sar</taxon>
        <taxon>Alveolata</taxon>
        <taxon>Apicomplexa</taxon>
        <taxon>Aconoidasida</taxon>
        <taxon>Piroplasmida</taxon>
        <taxon>Babesiidae</taxon>
        <taxon>Babesia</taxon>
    </lineage>
</organism>
<dbReference type="GeneID" id="39874230"/>
<reference evidence="1 2" key="1">
    <citation type="journal article" date="2017" name="BMC Genomics">
        <title>Whole-genome assembly of Babesia ovata and comparative genomics between closely related pathogens.</title>
        <authorList>
            <person name="Yamagishi J."/>
            <person name="Asada M."/>
            <person name="Hakimi H."/>
            <person name="Tanaka T.Q."/>
            <person name="Sugimoto C."/>
            <person name="Kawazu S."/>
        </authorList>
    </citation>
    <scope>NUCLEOTIDE SEQUENCE [LARGE SCALE GENOMIC DNA]</scope>
    <source>
        <strain evidence="1 2">Miyake</strain>
    </source>
</reference>
<name>A0A2H6KBU0_9APIC</name>
<dbReference type="Proteomes" id="UP000236319">
    <property type="component" value="Unassembled WGS sequence"/>
</dbReference>
<protein>
    <submittedName>
        <fullName evidence="1">Uncharacterized protein</fullName>
    </submittedName>
</protein>
<dbReference type="AlphaFoldDB" id="A0A2H6KBU0"/>